<keyword evidence="7" id="KW-1185">Reference proteome</keyword>
<feature type="compositionally biased region" description="Low complexity" evidence="4">
    <location>
        <begin position="481"/>
        <end position="492"/>
    </location>
</feature>
<dbReference type="Pfam" id="PF00196">
    <property type="entry name" value="GerE"/>
    <property type="match status" value="1"/>
</dbReference>
<dbReference type="SUPFAM" id="SSF88659">
    <property type="entry name" value="Sigma3 and sigma4 domains of RNA polymerase sigma factors"/>
    <property type="match status" value="1"/>
</dbReference>
<dbReference type="SMART" id="SM00421">
    <property type="entry name" value="HTH_LUXR"/>
    <property type="match status" value="1"/>
</dbReference>
<feature type="region of interest" description="Disordered" evidence="4">
    <location>
        <begin position="446"/>
        <end position="523"/>
    </location>
</feature>
<dbReference type="InterPro" id="IPR013324">
    <property type="entry name" value="RNA_pol_sigma_r3/r4-like"/>
</dbReference>
<proteinExistence type="predicted"/>
<feature type="domain" description="HTH luxR-type" evidence="5">
    <location>
        <begin position="23"/>
        <end position="88"/>
    </location>
</feature>
<dbReference type="Gene3D" id="1.10.10.10">
    <property type="entry name" value="Winged helix-like DNA-binding domain superfamily/Winged helix DNA-binding domain"/>
    <property type="match status" value="2"/>
</dbReference>
<dbReference type="GO" id="GO:0003677">
    <property type="term" value="F:DNA binding"/>
    <property type="evidence" value="ECO:0007669"/>
    <property type="project" value="UniProtKB-KW"/>
</dbReference>
<evidence type="ECO:0000313" key="7">
    <source>
        <dbReference type="Proteomes" id="UP001206483"/>
    </source>
</evidence>
<feature type="region of interest" description="Disordered" evidence="4">
    <location>
        <begin position="400"/>
        <end position="423"/>
    </location>
</feature>
<evidence type="ECO:0000313" key="6">
    <source>
        <dbReference type="EMBL" id="MCP2309894.1"/>
    </source>
</evidence>
<feature type="region of interest" description="Disordered" evidence="4">
    <location>
        <begin position="91"/>
        <end position="147"/>
    </location>
</feature>
<dbReference type="PROSITE" id="PS50043">
    <property type="entry name" value="HTH_LUXR_2"/>
    <property type="match status" value="1"/>
</dbReference>
<dbReference type="CDD" id="cd06170">
    <property type="entry name" value="LuxR_C_like"/>
    <property type="match status" value="1"/>
</dbReference>
<evidence type="ECO:0000256" key="1">
    <source>
        <dbReference type="ARBA" id="ARBA00023015"/>
    </source>
</evidence>
<dbReference type="InterPro" id="IPR016032">
    <property type="entry name" value="Sig_transdc_resp-reg_C-effctor"/>
</dbReference>
<feature type="compositionally biased region" description="Pro residues" evidence="4">
    <location>
        <begin position="129"/>
        <end position="147"/>
    </location>
</feature>
<dbReference type="InterPro" id="IPR036388">
    <property type="entry name" value="WH-like_DNA-bd_sf"/>
</dbReference>
<dbReference type="PRINTS" id="PR00038">
    <property type="entry name" value="HTHLUXR"/>
</dbReference>
<comment type="caution">
    <text evidence="6">The sequence shown here is derived from an EMBL/GenBank/DDBJ whole genome shotgun (WGS) entry which is preliminary data.</text>
</comment>
<name>A0ABT1IXM1_9ACTN</name>
<dbReference type="SUPFAM" id="SSF46894">
    <property type="entry name" value="C-terminal effector domain of the bipartite response regulators"/>
    <property type="match status" value="1"/>
</dbReference>
<evidence type="ECO:0000259" key="5">
    <source>
        <dbReference type="PROSITE" id="PS50043"/>
    </source>
</evidence>
<protein>
    <submittedName>
        <fullName evidence="6">DNA-binding CsgD family transcriptional regulator</fullName>
    </submittedName>
</protein>
<organism evidence="6 7">
    <name type="scientific">Kitasatospora paracochleata</name>
    <dbReference type="NCBI Taxonomy" id="58354"/>
    <lineage>
        <taxon>Bacteria</taxon>
        <taxon>Bacillati</taxon>
        <taxon>Actinomycetota</taxon>
        <taxon>Actinomycetes</taxon>
        <taxon>Kitasatosporales</taxon>
        <taxon>Streptomycetaceae</taxon>
        <taxon>Kitasatospora</taxon>
    </lineage>
</organism>
<dbReference type="EMBL" id="JAMZDX010000003">
    <property type="protein sequence ID" value="MCP2309894.1"/>
    <property type="molecule type" value="Genomic_DNA"/>
</dbReference>
<dbReference type="PANTHER" id="PTHR44688">
    <property type="entry name" value="DNA-BINDING TRANSCRIPTIONAL ACTIVATOR DEVR_DOSR"/>
    <property type="match status" value="1"/>
</dbReference>
<feature type="compositionally biased region" description="Low complexity" evidence="4">
    <location>
        <begin position="458"/>
        <end position="468"/>
    </location>
</feature>
<dbReference type="PANTHER" id="PTHR44688:SF16">
    <property type="entry name" value="DNA-BINDING TRANSCRIPTIONAL ACTIVATOR DEVR_DOSR"/>
    <property type="match status" value="1"/>
</dbReference>
<accession>A0ABT1IXM1</accession>
<feature type="compositionally biased region" description="Polar residues" evidence="4">
    <location>
        <begin position="1"/>
        <end position="18"/>
    </location>
</feature>
<dbReference type="RefSeq" id="WP_253797504.1">
    <property type="nucleotide sequence ID" value="NZ_JAMZDX010000003.1"/>
</dbReference>
<sequence>MTSPSTADPQRTGSPSQQARADAARLLRLLTPREAQVLARLAAGNDPNAVAEQLGLAPATVRTYLQRAMRKLGAGTPAEAVALASALLNPDPAGPAPATDGPDPATRGSAGPDPSAPAAAEPSQAADPGPTPAPAAPAAPAPAPAPARAPLTFPELCANAHARLVQQTFLLTGSRRRAAHCVRLALGEASRRWWEVSDLADPEGWVRARAFEIALSPWRRGGPRRAHRWRLPRRRIRVRPAAAAAAAAEPEASDRPTAHDRALLKALRRLSRPQRRALVLHDTLGLSAAAVAVEVESSTAAAEGRVRAARAALARAVPALVGEDPDGPEFADRLGEALYRAAVHGCPAPRLPSPSALTAHSRLRAGLGLGAAALLPVAMGAAVVTTLLGVGPSSLFRPADEPPAAACTTADTGSAGPTAARAAVSPGIQTPWCSPVPGAPAQFAVVPDASAPPATDGTAPQPTDQPSTQPSPQPSIPPSDQPSGQSSDQPSDQPAPPTPGQAAAAQGPWWPLRGPGTPAAAGAPQGAVVVLPIAVPCASVRPCPVVASAPRLADRLR</sequence>
<feature type="compositionally biased region" description="Pro residues" evidence="4">
    <location>
        <begin position="469"/>
        <end position="480"/>
    </location>
</feature>
<keyword evidence="1" id="KW-0805">Transcription regulation</keyword>
<evidence type="ECO:0000256" key="4">
    <source>
        <dbReference type="SAM" id="MobiDB-lite"/>
    </source>
</evidence>
<feature type="compositionally biased region" description="Low complexity" evidence="4">
    <location>
        <begin position="96"/>
        <end position="128"/>
    </location>
</feature>
<evidence type="ECO:0000256" key="2">
    <source>
        <dbReference type="ARBA" id="ARBA00023125"/>
    </source>
</evidence>
<gene>
    <name evidence="6" type="ORF">FHR36_003027</name>
</gene>
<feature type="compositionally biased region" description="Low complexity" evidence="4">
    <location>
        <begin position="500"/>
        <end position="523"/>
    </location>
</feature>
<reference evidence="6 7" key="1">
    <citation type="submission" date="2022-06" db="EMBL/GenBank/DDBJ databases">
        <title>Sequencing the genomes of 1000 actinobacteria strains.</title>
        <authorList>
            <person name="Klenk H.-P."/>
        </authorList>
    </citation>
    <scope>NUCLEOTIDE SEQUENCE [LARGE SCALE GENOMIC DNA]</scope>
    <source>
        <strain evidence="6 7">DSM 41656</strain>
    </source>
</reference>
<dbReference type="InterPro" id="IPR000792">
    <property type="entry name" value="Tscrpt_reg_LuxR_C"/>
</dbReference>
<keyword evidence="2 6" id="KW-0238">DNA-binding</keyword>
<dbReference type="Proteomes" id="UP001206483">
    <property type="component" value="Unassembled WGS sequence"/>
</dbReference>
<keyword evidence="3" id="KW-0804">Transcription</keyword>
<evidence type="ECO:0000256" key="3">
    <source>
        <dbReference type="ARBA" id="ARBA00023163"/>
    </source>
</evidence>
<feature type="region of interest" description="Disordered" evidence="4">
    <location>
        <begin position="1"/>
        <end position="22"/>
    </location>
</feature>